<dbReference type="InterPro" id="IPR028359">
    <property type="entry name" value="UDP_ManNAc/GlcNAc_DH"/>
</dbReference>
<dbReference type="InterPro" id="IPR014027">
    <property type="entry name" value="UDP-Glc/GDP-Man_DH_C"/>
</dbReference>
<dbReference type="PANTHER" id="PTHR43491">
    <property type="entry name" value="UDP-N-ACETYL-D-MANNOSAMINE DEHYDROGENASE"/>
    <property type="match status" value="1"/>
</dbReference>
<dbReference type="InterPro" id="IPR036220">
    <property type="entry name" value="UDP-Glc/GDP-Man_DH_C_sf"/>
</dbReference>
<dbReference type="InterPro" id="IPR017476">
    <property type="entry name" value="UDP-Glc/GDP-Man"/>
</dbReference>
<dbReference type="NCBIfam" id="TIGR03026">
    <property type="entry name" value="NDP-sugDHase"/>
    <property type="match status" value="1"/>
</dbReference>
<dbReference type="SMART" id="SM00984">
    <property type="entry name" value="UDPG_MGDP_dh_C"/>
    <property type="match status" value="1"/>
</dbReference>
<dbReference type="InterPro" id="IPR036291">
    <property type="entry name" value="NAD(P)-bd_dom_sf"/>
</dbReference>
<evidence type="ECO:0000256" key="4">
    <source>
        <dbReference type="PIRNR" id="PIRNR000124"/>
    </source>
</evidence>
<sequence>MKKTVAVIGVGRVGLPLALVLADSGHRVIGIDTVQLKLDMLNKGSMPFVEKGAHLLLKKHLNRNLSFSISYQPIRESDIVILTLGTPVDENMNPVLDQINQALDSIIPFLKPNTLIILRSTVSPRTTIYVKNTIETKTKFRTGKDIFLAYCPERIAEGNAINEIKEIPQIIGGIDKISSKKARDFFHSLGIKYLLSDAVSAELAKLFTNMYRYISFAIANEFMVIAESFNRNIHEIIKLVNDGYKRGGLVLPGLTAGPCLFKDGFFLVNENPFLDLIVASWKINEALPLFILKKIRERINLKNKKIAILGLSFKPEIDDIRESLSFKIRKALIREYSQVILHDPFVKNYNNQKIEINLKQALKGVDVIIVATRHKYYEKKKREILKSINKNTYVCDIWNMFGTNKMIFKAGQIETKQING</sequence>
<evidence type="ECO:0000313" key="7">
    <source>
        <dbReference type="Proteomes" id="UP000034344"/>
    </source>
</evidence>
<dbReference type="PIRSF" id="PIRSF500136">
    <property type="entry name" value="UDP_ManNAc_DH"/>
    <property type="match status" value="1"/>
</dbReference>
<name>A0A0G0HCN2_9BACT</name>
<comment type="similarity">
    <text evidence="1 4">Belongs to the UDP-glucose/GDP-mannose dehydrogenase family.</text>
</comment>
<keyword evidence="2" id="KW-0560">Oxidoreductase</keyword>
<dbReference type="EMBL" id="LBRS01000005">
    <property type="protein sequence ID" value="KKQ01656.1"/>
    <property type="molecule type" value="Genomic_DNA"/>
</dbReference>
<dbReference type="SUPFAM" id="SSF48179">
    <property type="entry name" value="6-phosphogluconate dehydrogenase C-terminal domain-like"/>
    <property type="match status" value="1"/>
</dbReference>
<evidence type="ECO:0000313" key="6">
    <source>
        <dbReference type="EMBL" id="KKQ01656.1"/>
    </source>
</evidence>
<dbReference type="PIRSF" id="PIRSF000124">
    <property type="entry name" value="UDPglc_GDPman_dh"/>
    <property type="match status" value="1"/>
</dbReference>
<dbReference type="GO" id="GO:0000271">
    <property type="term" value="P:polysaccharide biosynthetic process"/>
    <property type="evidence" value="ECO:0007669"/>
    <property type="project" value="InterPro"/>
</dbReference>
<dbReference type="InterPro" id="IPR001732">
    <property type="entry name" value="UDP-Glc/GDP-Man_DH_N"/>
</dbReference>
<dbReference type="InterPro" id="IPR008927">
    <property type="entry name" value="6-PGluconate_DH-like_C_sf"/>
</dbReference>
<dbReference type="SUPFAM" id="SSF51735">
    <property type="entry name" value="NAD(P)-binding Rossmann-fold domains"/>
    <property type="match status" value="1"/>
</dbReference>
<reference evidence="6 7" key="1">
    <citation type="journal article" date="2015" name="Nature">
        <title>rRNA introns, odd ribosomes, and small enigmatic genomes across a large radiation of phyla.</title>
        <authorList>
            <person name="Brown C.T."/>
            <person name="Hug L.A."/>
            <person name="Thomas B.C."/>
            <person name="Sharon I."/>
            <person name="Castelle C.J."/>
            <person name="Singh A."/>
            <person name="Wilkins M.J."/>
            <person name="Williams K.H."/>
            <person name="Banfield J.F."/>
        </authorList>
    </citation>
    <scope>NUCLEOTIDE SEQUENCE [LARGE SCALE GENOMIC DNA]</scope>
</reference>
<organism evidence="6 7">
    <name type="scientific">Candidatus Roizmanbacteria bacterium GW2011_GWA2_36_23</name>
    <dbReference type="NCBI Taxonomy" id="1618480"/>
    <lineage>
        <taxon>Bacteria</taxon>
        <taxon>Candidatus Roizmaniibacteriota</taxon>
    </lineage>
</organism>
<accession>A0A0G0HCN2</accession>
<dbReference type="GO" id="GO:0016616">
    <property type="term" value="F:oxidoreductase activity, acting on the CH-OH group of donors, NAD or NADP as acceptor"/>
    <property type="evidence" value="ECO:0007669"/>
    <property type="project" value="InterPro"/>
</dbReference>
<dbReference type="Pfam" id="PF03721">
    <property type="entry name" value="UDPG_MGDP_dh_N"/>
    <property type="match status" value="1"/>
</dbReference>
<dbReference type="Pfam" id="PF03720">
    <property type="entry name" value="UDPG_MGDP_dh_C"/>
    <property type="match status" value="1"/>
</dbReference>
<evidence type="ECO:0000256" key="2">
    <source>
        <dbReference type="ARBA" id="ARBA00023002"/>
    </source>
</evidence>
<dbReference type="InterPro" id="IPR014026">
    <property type="entry name" value="UDP-Glc/GDP-Man_DH_dimer"/>
</dbReference>
<dbReference type="PANTHER" id="PTHR43491:SF2">
    <property type="entry name" value="UDP-N-ACETYL-D-MANNOSAMINE DEHYDROGENASE"/>
    <property type="match status" value="1"/>
</dbReference>
<proteinExistence type="inferred from homology"/>
<protein>
    <submittedName>
        <fullName evidence="6">UDP-glucose/GDP-mannose dehydrogenase</fullName>
    </submittedName>
</protein>
<comment type="caution">
    <text evidence="6">The sequence shown here is derived from an EMBL/GenBank/DDBJ whole genome shotgun (WGS) entry which is preliminary data.</text>
</comment>
<dbReference type="STRING" id="1618480.US11_C0005G0012"/>
<dbReference type="GO" id="GO:0016628">
    <property type="term" value="F:oxidoreductase activity, acting on the CH-CH group of donors, NAD or NADP as acceptor"/>
    <property type="evidence" value="ECO:0007669"/>
    <property type="project" value="InterPro"/>
</dbReference>
<dbReference type="Proteomes" id="UP000034344">
    <property type="component" value="Unassembled WGS sequence"/>
</dbReference>
<dbReference type="AlphaFoldDB" id="A0A0G0HCN2"/>
<dbReference type="Gene3D" id="3.40.50.720">
    <property type="entry name" value="NAD(P)-binding Rossmann-like Domain"/>
    <property type="match status" value="2"/>
</dbReference>
<evidence type="ECO:0000259" key="5">
    <source>
        <dbReference type="SMART" id="SM00984"/>
    </source>
</evidence>
<gene>
    <name evidence="6" type="ORF">US11_C0005G0012</name>
</gene>
<feature type="domain" description="UDP-glucose/GDP-mannose dehydrogenase C-terminal" evidence="5">
    <location>
        <begin position="307"/>
        <end position="403"/>
    </location>
</feature>
<evidence type="ECO:0000256" key="3">
    <source>
        <dbReference type="ARBA" id="ARBA00023027"/>
    </source>
</evidence>
<evidence type="ECO:0000256" key="1">
    <source>
        <dbReference type="ARBA" id="ARBA00006601"/>
    </source>
</evidence>
<dbReference type="Pfam" id="PF00984">
    <property type="entry name" value="UDPG_MGDP_dh"/>
    <property type="match status" value="1"/>
</dbReference>
<dbReference type="SUPFAM" id="SSF52413">
    <property type="entry name" value="UDP-glucose/GDP-mannose dehydrogenase C-terminal domain"/>
    <property type="match status" value="1"/>
</dbReference>
<dbReference type="GO" id="GO:0051287">
    <property type="term" value="F:NAD binding"/>
    <property type="evidence" value="ECO:0007669"/>
    <property type="project" value="InterPro"/>
</dbReference>
<keyword evidence="3" id="KW-0520">NAD</keyword>